<proteinExistence type="inferred from homology"/>
<dbReference type="InterPro" id="IPR011683">
    <property type="entry name" value="Glyco_hydro_53"/>
</dbReference>
<evidence type="ECO:0000256" key="2">
    <source>
        <dbReference type="ARBA" id="ARBA00010687"/>
    </source>
</evidence>
<comment type="similarity">
    <text evidence="2 6">Belongs to the glycosyl hydrolase 53 family.</text>
</comment>
<dbReference type="EMBL" id="FNBI01000004">
    <property type="protein sequence ID" value="SDF61336.1"/>
    <property type="molecule type" value="Genomic_DNA"/>
</dbReference>
<dbReference type="SUPFAM" id="SSF51445">
    <property type="entry name" value="(Trans)glycosidases"/>
    <property type="match status" value="1"/>
</dbReference>
<dbReference type="RefSeq" id="WP_235904042.1">
    <property type="nucleotide sequence ID" value="NZ_FNBI01000004.1"/>
</dbReference>
<dbReference type="InterPro" id="IPR006311">
    <property type="entry name" value="TAT_signal"/>
</dbReference>
<evidence type="ECO:0000313" key="7">
    <source>
        <dbReference type="EMBL" id="SDF61336.1"/>
    </source>
</evidence>
<name>A0A1G7MI96_9SPHN</name>
<dbReference type="GO" id="GO:0045490">
    <property type="term" value="P:pectin catabolic process"/>
    <property type="evidence" value="ECO:0007669"/>
    <property type="project" value="TreeGrafter"/>
</dbReference>
<dbReference type="Proteomes" id="UP000323502">
    <property type="component" value="Unassembled WGS sequence"/>
</dbReference>
<dbReference type="Gene3D" id="3.20.20.80">
    <property type="entry name" value="Glycosidases"/>
    <property type="match status" value="1"/>
</dbReference>
<keyword evidence="8" id="KW-1185">Reference proteome</keyword>
<reference evidence="7 8" key="1">
    <citation type="submission" date="2016-10" db="EMBL/GenBank/DDBJ databases">
        <authorList>
            <person name="Varghese N."/>
            <person name="Submissions S."/>
        </authorList>
    </citation>
    <scope>NUCLEOTIDE SEQUENCE [LARGE SCALE GENOMIC DNA]</scope>
    <source>
        <strain evidence="7 8">S7-754</strain>
    </source>
</reference>
<accession>A0A1G7MI96</accession>
<dbReference type="GO" id="GO:0031218">
    <property type="term" value="F:arabinogalactan endo-1,4-beta-galactosidase activity"/>
    <property type="evidence" value="ECO:0007669"/>
    <property type="project" value="UniProtKB-EC"/>
</dbReference>
<evidence type="ECO:0000256" key="6">
    <source>
        <dbReference type="RuleBase" id="RU361192"/>
    </source>
</evidence>
<gene>
    <name evidence="7" type="ORF">SAMN05216557_104208</name>
</gene>
<dbReference type="PANTHER" id="PTHR34983:SF1">
    <property type="entry name" value="ARABINOGALACTAN ENDO-BETA-1,4-GALACTANASE A"/>
    <property type="match status" value="1"/>
</dbReference>
<dbReference type="PROSITE" id="PS51318">
    <property type="entry name" value="TAT"/>
    <property type="match status" value="1"/>
</dbReference>
<sequence>MTRQAPAARPTRRATLGLLAAGMALPARLPAAAPATAPAGGARPGAYMLGADISWVPEDEAAGARYFDGPASRDPIAILRDAGFNYIRLRIFVDPARGYSAAAPDRAWGGLRQTVTLGARVKAAGMGLALSFHYSDSWADPEHQRPPAAWAQFGPAALARAVEAHTRDTLRAMRAGGAPVDMVVIGNEITFGMLWPQGRVRLAATTGNPVTDANHRDVGAIGGFDGLAQFLRAGIAGARAAEPGAFIQLHNHLGRRWPVVREWTDALVARGVDFDVIGFSCYQQLAQGDWQRTFDAFLDRYPDKGLLVAEYSSRKRYLNDLVHALPGNRGWGTFIWEPIRHQEAVFDRNGRNAGGGPKPDLLAQGLNGAEAPGGLIATAPPAPVPPHPMMGVGGDYHANALLDTYRRIAHDYGLR</sequence>
<comment type="catalytic activity">
    <reaction evidence="1 6">
        <text>The enzyme specifically hydrolyzes (1-&gt;4)-beta-D-galactosidic linkages in type I arabinogalactans.</text>
        <dbReference type="EC" id="3.2.1.89"/>
    </reaction>
</comment>
<dbReference type="EC" id="3.2.1.89" evidence="3 6"/>
<dbReference type="AlphaFoldDB" id="A0A1G7MI96"/>
<organism evidence="7 8">
    <name type="scientific">Sphingomonas carotinifaciens</name>
    <dbReference type="NCBI Taxonomy" id="1166323"/>
    <lineage>
        <taxon>Bacteria</taxon>
        <taxon>Pseudomonadati</taxon>
        <taxon>Pseudomonadota</taxon>
        <taxon>Alphaproteobacteria</taxon>
        <taxon>Sphingomonadales</taxon>
        <taxon>Sphingomonadaceae</taxon>
        <taxon>Sphingomonas</taxon>
    </lineage>
</organism>
<dbReference type="PANTHER" id="PTHR34983">
    <property type="entry name" value="ARABINOGALACTAN ENDO-BETA-1,4-GALACTANASE A"/>
    <property type="match status" value="1"/>
</dbReference>
<keyword evidence="6" id="KW-0732">Signal</keyword>
<dbReference type="GO" id="GO:0015926">
    <property type="term" value="F:glucosidase activity"/>
    <property type="evidence" value="ECO:0007669"/>
    <property type="project" value="InterPro"/>
</dbReference>
<feature type="signal peptide" evidence="6">
    <location>
        <begin position="1"/>
        <end position="31"/>
    </location>
</feature>
<evidence type="ECO:0000256" key="3">
    <source>
        <dbReference type="ARBA" id="ARBA00012556"/>
    </source>
</evidence>
<feature type="chain" id="PRO_5031676386" description="Arabinogalactan endo-beta-1,4-galactanase" evidence="6">
    <location>
        <begin position="32"/>
        <end position="415"/>
    </location>
</feature>
<protein>
    <recommendedName>
        <fullName evidence="3 6">Arabinogalactan endo-beta-1,4-galactanase</fullName>
        <ecNumber evidence="3 6">3.2.1.89</ecNumber>
    </recommendedName>
</protein>
<evidence type="ECO:0000256" key="5">
    <source>
        <dbReference type="ARBA" id="ARBA00023295"/>
    </source>
</evidence>
<evidence type="ECO:0000313" key="8">
    <source>
        <dbReference type="Proteomes" id="UP000323502"/>
    </source>
</evidence>
<keyword evidence="5 6" id="KW-0326">Glycosidase</keyword>
<keyword evidence="4 6" id="KW-0378">Hydrolase</keyword>
<dbReference type="InterPro" id="IPR017853">
    <property type="entry name" value="GH"/>
</dbReference>
<dbReference type="Pfam" id="PF07745">
    <property type="entry name" value="Glyco_hydro_53"/>
    <property type="match status" value="1"/>
</dbReference>
<evidence type="ECO:0000256" key="4">
    <source>
        <dbReference type="ARBA" id="ARBA00022801"/>
    </source>
</evidence>
<evidence type="ECO:0000256" key="1">
    <source>
        <dbReference type="ARBA" id="ARBA00001695"/>
    </source>
</evidence>